<sequence length="226" mass="25551">MITSVYAKIEYVTSTKMLFVANNWGYWVNVKPNSGFSRSDTNVLIFLHELAFVTQNNSLSKEFYAFKSLKEKEWFKSLLTVNGIGPKTAINIMANNQDDVLSLIKNNDLEGLLKLENMNKKIATILLASDIANKGFLRSQILNDKENEEESKSKKQETNQFQADIDEVLSDLVIEAIDCLINLGYKQEQIQSALCEIDFKKETINDSADLVAVVIKQIGLRTSEIN</sequence>
<comment type="domain">
    <text evidence="6">Has three domains with a flexible linker between the domains II and III and assumes an 'L' shape. Domain III is highly mobile and contacts RuvB.</text>
</comment>
<evidence type="ECO:0000313" key="7">
    <source>
        <dbReference type="EMBL" id="MDC4181602.1"/>
    </source>
</evidence>
<gene>
    <name evidence="6 8" type="primary">ruvA</name>
    <name evidence="7" type="ORF">LNO68_00145</name>
    <name evidence="8" type="ORF">LNO71_00145</name>
</gene>
<comment type="caution">
    <text evidence="6">Lacks conserved residue(s) required for the propagation of feature annotation.</text>
</comment>
<dbReference type="CDD" id="cd14332">
    <property type="entry name" value="UBA_RuvA_C"/>
    <property type="match status" value="1"/>
</dbReference>
<dbReference type="EMBL" id="JAJHZP010000001">
    <property type="protein sequence ID" value="MDC4183055.1"/>
    <property type="molecule type" value="Genomic_DNA"/>
</dbReference>
<organism evidence="8 9">
    <name type="scientific">Mycoplasma bradburyae</name>
    <dbReference type="NCBI Taxonomy" id="2963128"/>
    <lineage>
        <taxon>Bacteria</taxon>
        <taxon>Bacillati</taxon>
        <taxon>Mycoplasmatota</taxon>
        <taxon>Mollicutes</taxon>
        <taxon>Mycoplasmataceae</taxon>
        <taxon>Mycoplasma</taxon>
    </lineage>
</organism>
<dbReference type="HAMAP" id="MF_00031">
    <property type="entry name" value="DNA_HJ_migration_RuvA"/>
    <property type="match status" value="1"/>
</dbReference>
<keyword evidence="10" id="KW-1185">Reference proteome</keyword>
<comment type="similarity">
    <text evidence="6">Belongs to the RuvA family.</text>
</comment>
<comment type="caution">
    <text evidence="8">The sequence shown here is derived from an EMBL/GenBank/DDBJ whole genome shotgun (WGS) entry which is preliminary data.</text>
</comment>
<evidence type="ECO:0000256" key="2">
    <source>
        <dbReference type="ARBA" id="ARBA00022763"/>
    </source>
</evidence>
<protein>
    <recommendedName>
        <fullName evidence="6">Holliday junction branch migration complex subunit RuvA</fullName>
    </recommendedName>
</protein>
<reference evidence="8 10" key="1">
    <citation type="submission" date="2021-11" db="EMBL/GenBank/DDBJ databases">
        <title>Description of Mycoplasma bradburyaesp. nov.from sea birds: a tribute to a great mycoplasmologist.</title>
        <authorList>
            <person name="Ramirez A.S."/>
            <person name="Poveda C."/>
            <person name="Suarez-Perez A."/>
            <person name="Rosales R.S."/>
            <person name="Dijkman R."/>
            <person name="Feberwee A."/>
            <person name="Spergser J."/>
            <person name="Szostak M.P."/>
            <person name="Ressel L."/>
            <person name="Calabuig P."/>
            <person name="Catania S."/>
            <person name="Gobbo F."/>
            <person name="Timofte D."/>
            <person name="Poveda J.B."/>
        </authorList>
    </citation>
    <scope>NUCLEOTIDE SEQUENCE</scope>
    <source>
        <strain evidence="7 10">T158</strain>
        <strain evidence="8">T264</strain>
    </source>
</reference>
<dbReference type="GO" id="GO:0006310">
    <property type="term" value="P:DNA recombination"/>
    <property type="evidence" value="ECO:0007669"/>
    <property type="project" value="UniProtKB-UniRule"/>
</dbReference>
<dbReference type="InterPro" id="IPR010994">
    <property type="entry name" value="RuvA_2-like"/>
</dbReference>
<dbReference type="RefSeq" id="WP_255034501.1">
    <property type="nucleotide sequence ID" value="NZ_CP101414.1"/>
</dbReference>
<dbReference type="Proteomes" id="UP001216384">
    <property type="component" value="Unassembled WGS sequence"/>
</dbReference>
<dbReference type="Gene3D" id="1.10.150.20">
    <property type="entry name" value="5' to 3' exonuclease, C-terminal subdomain"/>
    <property type="match status" value="1"/>
</dbReference>
<comment type="subunit">
    <text evidence="6">Homotetramer. Forms an RuvA(8)-RuvB(12)-Holliday junction (HJ) complex. HJ DNA is sandwiched between 2 RuvA tetramers; dsDNA enters through RuvA and exits via RuvB. An RuvB hexamer assembles on each DNA strand where it exits the tetramer. Each RuvB hexamer is contacted by two RuvA subunits (via domain III) on 2 adjacent RuvB subunits; this complex drives branch migration. In the full resolvosome a probable DNA-RuvA(4)-RuvB(12)-RuvC(2) complex forms which resolves the HJ.</text>
</comment>
<evidence type="ECO:0000256" key="1">
    <source>
        <dbReference type="ARBA" id="ARBA00022490"/>
    </source>
</evidence>
<dbReference type="GO" id="GO:0009379">
    <property type="term" value="C:Holliday junction helicase complex"/>
    <property type="evidence" value="ECO:0007669"/>
    <property type="project" value="InterPro"/>
</dbReference>
<comment type="function">
    <text evidence="6">The RuvA-RuvB-RuvC complex processes Holliday junction (HJ) DNA during genetic recombination and DNA repair, while the RuvA-RuvB complex plays an important role in the rescue of blocked DNA replication forks via replication fork reversal (RFR). RuvA specifically binds to HJ cruciform DNA, conferring on it an open structure. The RuvB hexamer acts as an ATP-dependent pump, pulling dsDNA into and through the RuvAB complex. HJ branch migration allows RuvC to scan DNA until it finds its consensus sequence, where it cleaves and resolves the cruciform DNA.</text>
</comment>
<dbReference type="Proteomes" id="UP001220940">
    <property type="component" value="Unassembled WGS sequence"/>
</dbReference>
<evidence type="ECO:0000256" key="5">
    <source>
        <dbReference type="ARBA" id="ARBA00023204"/>
    </source>
</evidence>
<comment type="subcellular location">
    <subcellularLocation>
        <location evidence="6">Cytoplasm</location>
    </subcellularLocation>
</comment>
<keyword evidence="1 6" id="KW-0963">Cytoplasm</keyword>
<evidence type="ECO:0000256" key="3">
    <source>
        <dbReference type="ARBA" id="ARBA00023125"/>
    </source>
</evidence>
<accession>A0AAW6HRT0</accession>
<dbReference type="GO" id="GO:0006281">
    <property type="term" value="P:DNA repair"/>
    <property type="evidence" value="ECO:0007669"/>
    <property type="project" value="UniProtKB-UniRule"/>
</dbReference>
<keyword evidence="4 6" id="KW-0233">DNA recombination</keyword>
<proteinExistence type="inferred from homology"/>
<dbReference type="GO" id="GO:0009378">
    <property type="term" value="F:four-way junction helicase activity"/>
    <property type="evidence" value="ECO:0007669"/>
    <property type="project" value="InterPro"/>
</dbReference>
<keyword evidence="3 6" id="KW-0238">DNA-binding</keyword>
<evidence type="ECO:0000313" key="10">
    <source>
        <dbReference type="Proteomes" id="UP001220940"/>
    </source>
</evidence>
<evidence type="ECO:0000256" key="4">
    <source>
        <dbReference type="ARBA" id="ARBA00023172"/>
    </source>
</evidence>
<feature type="region of interest" description="Domain III" evidence="6">
    <location>
        <begin position="156"/>
        <end position="226"/>
    </location>
</feature>
<evidence type="ECO:0000313" key="8">
    <source>
        <dbReference type="EMBL" id="MDC4183055.1"/>
    </source>
</evidence>
<dbReference type="GO" id="GO:0048476">
    <property type="term" value="C:Holliday junction resolvase complex"/>
    <property type="evidence" value="ECO:0007669"/>
    <property type="project" value="UniProtKB-UniRule"/>
</dbReference>
<dbReference type="EMBL" id="JAJHZM010000001">
    <property type="protein sequence ID" value="MDC4181602.1"/>
    <property type="molecule type" value="Genomic_DNA"/>
</dbReference>
<dbReference type="GO" id="GO:0005737">
    <property type="term" value="C:cytoplasm"/>
    <property type="evidence" value="ECO:0007669"/>
    <property type="project" value="UniProtKB-SubCell"/>
</dbReference>
<dbReference type="GO" id="GO:0000400">
    <property type="term" value="F:four-way junction DNA binding"/>
    <property type="evidence" value="ECO:0007669"/>
    <property type="project" value="UniProtKB-UniRule"/>
</dbReference>
<dbReference type="InterPro" id="IPR011114">
    <property type="entry name" value="RuvA_C"/>
</dbReference>
<dbReference type="SUPFAM" id="SSF47781">
    <property type="entry name" value="RuvA domain 2-like"/>
    <property type="match status" value="1"/>
</dbReference>
<name>A0AAW6HRT0_9MOLU</name>
<dbReference type="InterPro" id="IPR000085">
    <property type="entry name" value="RuvA"/>
</dbReference>
<keyword evidence="5 6" id="KW-0234">DNA repair</keyword>
<keyword evidence="2 6" id="KW-0227">DNA damage</keyword>
<dbReference type="AlphaFoldDB" id="A0AAW6HRT0"/>
<dbReference type="NCBIfam" id="TIGR00084">
    <property type="entry name" value="ruvA"/>
    <property type="match status" value="1"/>
</dbReference>
<dbReference type="GO" id="GO:0005524">
    <property type="term" value="F:ATP binding"/>
    <property type="evidence" value="ECO:0007669"/>
    <property type="project" value="InterPro"/>
</dbReference>
<evidence type="ECO:0000313" key="9">
    <source>
        <dbReference type="Proteomes" id="UP001216384"/>
    </source>
</evidence>
<evidence type="ECO:0000256" key="6">
    <source>
        <dbReference type="HAMAP-Rule" id="MF_00031"/>
    </source>
</evidence>